<dbReference type="InterPro" id="IPR046702">
    <property type="entry name" value="DUF6572"/>
</dbReference>
<accession>A0AAD2VVW4</accession>
<gene>
    <name evidence="2" type="ORF">M0K77_003590</name>
    <name evidence="1" type="ORF">M0K77_RS17950</name>
</gene>
<dbReference type="RefSeq" id="WP_272678603.1">
    <property type="nucleotide sequence ID" value="NZ_JANGWI010000002.1"/>
</dbReference>
<evidence type="ECO:0000313" key="2">
    <source>
        <dbReference type="EMBL" id="EMR4591238.1"/>
    </source>
</evidence>
<dbReference type="Pfam" id="PF20212">
    <property type="entry name" value="DUF6572"/>
    <property type="match status" value="1"/>
</dbReference>
<organism evidence="1">
    <name type="scientific">Providencia rettgeri</name>
    <dbReference type="NCBI Taxonomy" id="587"/>
    <lineage>
        <taxon>Bacteria</taxon>
        <taxon>Pseudomonadati</taxon>
        <taxon>Pseudomonadota</taxon>
        <taxon>Gammaproteobacteria</taxon>
        <taxon>Enterobacterales</taxon>
        <taxon>Morganellaceae</taxon>
        <taxon>Providencia</taxon>
    </lineage>
</organism>
<reference evidence="1" key="1">
    <citation type="submission" date="2023-10" db="EMBL/GenBank/DDBJ databases">
        <authorList>
            <consortium name="Clinical and Environmental Microbiology Branch: Whole genome sequencing antimicrobial resistance pathogens in the healthcare setting"/>
        </authorList>
    </citation>
    <scope>NUCLEOTIDE SEQUENCE</scope>
    <source>
        <strain evidence="1">2020QW-00022</strain>
    </source>
</reference>
<dbReference type="EMBL" id="ABEXCJ040000008">
    <property type="protein sequence ID" value="ELR5219051.1"/>
    <property type="molecule type" value="Genomic_DNA"/>
</dbReference>
<name>A0AAD2VVW4_PRORE</name>
<dbReference type="AlphaFoldDB" id="A0AAD2VVW4"/>
<protein>
    <submittedName>
        <fullName evidence="1">Uncharacterized protein</fullName>
    </submittedName>
</protein>
<proteinExistence type="predicted"/>
<dbReference type="EMBL" id="ABEXCJ050000008">
    <property type="protein sequence ID" value="EMR4591238.1"/>
    <property type="molecule type" value="Genomic_DNA"/>
</dbReference>
<evidence type="ECO:0000313" key="1">
    <source>
        <dbReference type="EMBL" id="ELR5219051.1"/>
    </source>
</evidence>
<comment type="caution">
    <text evidence="1">The sequence shown here is derived from an EMBL/GenBank/DDBJ whole genome shotgun (WGS) entry which is preliminary data.</text>
</comment>
<sequence>MSIEDLNKIDLITVTCEDIVPPQVILVITDHLQWSEYTNDHLYQLQEKINKYIEFVESGEMLEKYPDAFGKEIMFKIYFKYSIPHECIEFINRVREILLSIKIQLTYEEKNITD</sequence>